<gene>
    <name evidence="2" type="ORF">RB614_32790</name>
</gene>
<comment type="caution">
    <text evidence="2">The sequence shown here is derived from an EMBL/GenBank/DDBJ whole genome shotgun (WGS) entry which is preliminary data.</text>
</comment>
<feature type="compositionally biased region" description="Low complexity" evidence="1">
    <location>
        <begin position="397"/>
        <end position="410"/>
    </location>
</feature>
<dbReference type="Proteomes" id="UP001230908">
    <property type="component" value="Unassembled WGS sequence"/>
</dbReference>
<feature type="compositionally biased region" description="Pro residues" evidence="1">
    <location>
        <begin position="387"/>
        <end position="396"/>
    </location>
</feature>
<dbReference type="InterPro" id="IPR011990">
    <property type="entry name" value="TPR-like_helical_dom_sf"/>
</dbReference>
<protein>
    <submittedName>
        <fullName evidence="2">Tetratricopeptide repeat protein</fullName>
    </submittedName>
</protein>
<reference evidence="2 3" key="1">
    <citation type="submission" date="2023-08" db="EMBL/GenBank/DDBJ databases">
        <title>Phytohabitans sansha sp. nov., isolated from marine sediment.</title>
        <authorList>
            <person name="Zhao Y."/>
            <person name="Yi K."/>
        </authorList>
    </citation>
    <scope>NUCLEOTIDE SEQUENCE [LARGE SCALE GENOMIC DNA]</scope>
    <source>
        <strain evidence="2 3">ZYX-F-186</strain>
    </source>
</reference>
<dbReference type="RefSeq" id="WP_308716565.1">
    <property type="nucleotide sequence ID" value="NZ_JAVHUY010000040.1"/>
</dbReference>
<dbReference type="Gene3D" id="1.25.40.10">
    <property type="entry name" value="Tetratricopeptide repeat domain"/>
    <property type="match status" value="1"/>
</dbReference>
<evidence type="ECO:0000313" key="3">
    <source>
        <dbReference type="Proteomes" id="UP001230908"/>
    </source>
</evidence>
<proteinExistence type="predicted"/>
<dbReference type="EMBL" id="JAVHUY010000040">
    <property type="protein sequence ID" value="MDQ7909309.1"/>
    <property type="molecule type" value="Genomic_DNA"/>
</dbReference>
<name>A0ABU0ZSL6_9ACTN</name>
<organism evidence="2 3">
    <name type="scientific">Phytohabitans maris</name>
    <dbReference type="NCBI Taxonomy" id="3071409"/>
    <lineage>
        <taxon>Bacteria</taxon>
        <taxon>Bacillati</taxon>
        <taxon>Actinomycetota</taxon>
        <taxon>Actinomycetes</taxon>
        <taxon>Micromonosporales</taxon>
        <taxon>Micromonosporaceae</taxon>
    </lineage>
</organism>
<sequence length="545" mass="57908">MPEDDPLTAYLRSPEIARELLACGRRRGWHPRVPALPWRATDGYTGAVLVTVALEGDRGAEKVILKVTPGGSAEPAGYAAAETDCPPDFRPHLVLAAMPAWPMASGGVLTFQKLAADDVTGCRSMAELPSGAVAGACALVAGRLLRTWNPEPAIDSTSIGDVLRDQMGYGLAAGGSIRAWAREAGLLEPETPWVTLRDDGAVCPNPLLLARRGSPLDGRPVDVLVGRCHGDLHFLNVLLPLAPGGPLRPDGFQLIDLGGYSPARPVTTDPVFLMLSAIARGLHRLAPAQRQALLDHLVAPSGGRRDGYLGDVVDGVVAAVRETVAGGRRGWSEELRFQLRLSLIGVAVLFTSFSDLGPQVRWWFFRLAARLARGVFAELGVPVPDRAPPTPNPFHDPTPSGGGALVASRRPARPAVDRAVARAWRAAFTDPVAARAHLDAAYAELAGAGKAGAAPGEVCTRLRDLVEDATQILGGDDPGTLRLRHELARWTHLDGDAATALRTYREVAALRDRVLGPCHPDTLASARCARWPPLLDDAAHQRYGG</sequence>
<keyword evidence="3" id="KW-1185">Reference proteome</keyword>
<feature type="region of interest" description="Disordered" evidence="1">
    <location>
        <begin position="387"/>
        <end position="410"/>
    </location>
</feature>
<evidence type="ECO:0000313" key="2">
    <source>
        <dbReference type="EMBL" id="MDQ7909309.1"/>
    </source>
</evidence>
<evidence type="ECO:0000256" key="1">
    <source>
        <dbReference type="SAM" id="MobiDB-lite"/>
    </source>
</evidence>
<accession>A0ABU0ZSL6</accession>